<feature type="binding site" evidence="5">
    <location>
        <position position="98"/>
    </location>
    <ligand>
        <name>Zn(2+)</name>
        <dbReference type="ChEBI" id="CHEBI:29105"/>
    </ligand>
</feature>
<keyword evidence="3 5" id="KW-0554">One-carbon metabolism</keyword>
<comment type="caution">
    <text evidence="7">The sequence shown here is derived from an EMBL/GenBank/DDBJ whole genome shotgun (WGS) entry which is preliminary data.</text>
</comment>
<dbReference type="InterPro" id="IPR043133">
    <property type="entry name" value="GTP-CH-I_C/QueF"/>
</dbReference>
<evidence type="ECO:0000256" key="4">
    <source>
        <dbReference type="ARBA" id="ARBA00022801"/>
    </source>
</evidence>
<keyword evidence="8" id="KW-1185">Reference proteome</keyword>
<dbReference type="NCBIfam" id="NF006825">
    <property type="entry name" value="PRK09347.1-2"/>
    <property type="match status" value="1"/>
</dbReference>
<keyword evidence="5" id="KW-0862">Zinc</keyword>
<dbReference type="RefSeq" id="WP_390200696.1">
    <property type="nucleotide sequence ID" value="NZ_JBHSDV010000006.1"/>
</dbReference>
<dbReference type="Pfam" id="PF01227">
    <property type="entry name" value="GTP_cyclohydroI"/>
    <property type="match status" value="1"/>
</dbReference>
<gene>
    <name evidence="5 7" type="primary">folE</name>
    <name evidence="7" type="ORF">ACFOZ1_15370</name>
</gene>
<dbReference type="EMBL" id="JBHSDV010000006">
    <property type="protein sequence ID" value="MFC4389161.1"/>
    <property type="molecule type" value="Genomic_DNA"/>
</dbReference>
<feature type="domain" description="GTP cyclohydrolase I" evidence="6">
    <location>
        <begin position="31"/>
        <end position="205"/>
    </location>
</feature>
<feature type="binding site" evidence="5">
    <location>
        <position position="169"/>
    </location>
    <ligand>
        <name>Zn(2+)</name>
        <dbReference type="ChEBI" id="CHEBI:29105"/>
    </ligand>
</feature>
<keyword evidence="5" id="KW-0547">Nucleotide-binding</keyword>
<evidence type="ECO:0000259" key="6">
    <source>
        <dbReference type="Pfam" id="PF01227"/>
    </source>
</evidence>
<dbReference type="SUPFAM" id="SSF55620">
    <property type="entry name" value="Tetrahydrobiopterin biosynthesis enzymes-like"/>
    <property type="match status" value="1"/>
</dbReference>
<comment type="similarity">
    <text evidence="5">Belongs to the GTP cyclohydrolase I family.</text>
</comment>
<dbReference type="Proteomes" id="UP001595880">
    <property type="component" value="Unassembled WGS sequence"/>
</dbReference>
<comment type="subunit">
    <text evidence="5">Homopolymer.</text>
</comment>
<dbReference type="PANTHER" id="PTHR11109:SF7">
    <property type="entry name" value="GTP CYCLOHYDROLASE 1"/>
    <property type="match status" value="1"/>
</dbReference>
<dbReference type="NCBIfam" id="TIGR00063">
    <property type="entry name" value="folE"/>
    <property type="match status" value="1"/>
</dbReference>
<name>A0ABV8VZQ7_9BACI</name>
<evidence type="ECO:0000256" key="2">
    <source>
        <dbReference type="ARBA" id="ARBA00005080"/>
    </source>
</evidence>
<dbReference type="Gene3D" id="3.30.1130.10">
    <property type="match status" value="1"/>
</dbReference>
<keyword evidence="5" id="KW-0479">Metal-binding</keyword>
<proteinExistence type="inferred from homology"/>
<comment type="catalytic activity">
    <reaction evidence="1 5">
        <text>GTP + H2O = 7,8-dihydroneopterin 3'-triphosphate + formate + H(+)</text>
        <dbReference type="Rhea" id="RHEA:17473"/>
        <dbReference type="ChEBI" id="CHEBI:15377"/>
        <dbReference type="ChEBI" id="CHEBI:15378"/>
        <dbReference type="ChEBI" id="CHEBI:15740"/>
        <dbReference type="ChEBI" id="CHEBI:37565"/>
        <dbReference type="ChEBI" id="CHEBI:58462"/>
        <dbReference type="EC" id="3.5.4.16"/>
    </reaction>
</comment>
<evidence type="ECO:0000313" key="8">
    <source>
        <dbReference type="Proteomes" id="UP001595880"/>
    </source>
</evidence>
<dbReference type="PROSITE" id="PS00859">
    <property type="entry name" value="GTP_CYCLOHYDROL_1_1"/>
    <property type="match status" value="1"/>
</dbReference>
<evidence type="ECO:0000256" key="1">
    <source>
        <dbReference type="ARBA" id="ARBA00001052"/>
    </source>
</evidence>
<dbReference type="InterPro" id="IPR020602">
    <property type="entry name" value="GTP_CycHdrlase_I_dom"/>
</dbReference>
<dbReference type="InterPro" id="IPR043134">
    <property type="entry name" value="GTP-CH-I_N"/>
</dbReference>
<dbReference type="InterPro" id="IPR018234">
    <property type="entry name" value="GTP_CycHdrlase_I_CS"/>
</dbReference>
<keyword evidence="4 5" id="KW-0378">Hydrolase</keyword>
<feature type="binding site" evidence="5">
    <location>
        <position position="101"/>
    </location>
    <ligand>
        <name>Zn(2+)</name>
        <dbReference type="ChEBI" id="CHEBI:29105"/>
    </ligand>
</feature>
<dbReference type="InterPro" id="IPR001474">
    <property type="entry name" value="GTP_CycHdrlase_I"/>
</dbReference>
<reference evidence="8" key="1">
    <citation type="journal article" date="2019" name="Int. J. Syst. Evol. Microbiol.">
        <title>The Global Catalogue of Microorganisms (GCM) 10K type strain sequencing project: providing services to taxonomists for standard genome sequencing and annotation.</title>
        <authorList>
            <consortium name="The Broad Institute Genomics Platform"/>
            <consortium name="The Broad Institute Genome Sequencing Center for Infectious Disease"/>
            <person name="Wu L."/>
            <person name="Ma J."/>
        </authorList>
    </citation>
    <scope>NUCLEOTIDE SEQUENCE [LARGE SCALE GENOMIC DNA]</scope>
    <source>
        <strain evidence="8">KACC 14058</strain>
    </source>
</reference>
<organism evidence="7 8">
    <name type="scientific">Gracilibacillus marinus</name>
    <dbReference type="NCBI Taxonomy" id="630535"/>
    <lineage>
        <taxon>Bacteria</taxon>
        <taxon>Bacillati</taxon>
        <taxon>Bacillota</taxon>
        <taxon>Bacilli</taxon>
        <taxon>Bacillales</taxon>
        <taxon>Bacillaceae</taxon>
        <taxon>Gracilibacillus</taxon>
    </lineage>
</organism>
<dbReference type="PANTHER" id="PTHR11109">
    <property type="entry name" value="GTP CYCLOHYDROLASE I"/>
    <property type="match status" value="1"/>
</dbReference>
<evidence type="ECO:0000256" key="5">
    <source>
        <dbReference type="HAMAP-Rule" id="MF_00223"/>
    </source>
</evidence>
<protein>
    <recommendedName>
        <fullName evidence="5">GTP cyclohydrolase 1</fullName>
        <ecNumber evidence="5">3.5.4.16</ecNumber>
    </recommendedName>
    <alternativeName>
        <fullName evidence="5">GTP cyclohydrolase I</fullName>
        <shortName evidence="5">GTP-CH-I</shortName>
    </alternativeName>
</protein>
<keyword evidence="5" id="KW-0342">GTP-binding</keyword>
<dbReference type="PROSITE" id="PS00860">
    <property type="entry name" value="GTP_CYCLOHYDROL_1_2"/>
    <property type="match status" value="1"/>
</dbReference>
<dbReference type="GO" id="GO:0003934">
    <property type="term" value="F:GTP cyclohydrolase I activity"/>
    <property type="evidence" value="ECO:0007669"/>
    <property type="project" value="UniProtKB-EC"/>
</dbReference>
<dbReference type="Gene3D" id="1.10.286.10">
    <property type="match status" value="1"/>
</dbReference>
<dbReference type="HAMAP" id="MF_00223">
    <property type="entry name" value="FolE"/>
    <property type="match status" value="1"/>
</dbReference>
<dbReference type="EC" id="3.5.4.16" evidence="5"/>
<sequence>MTISDSKLNEKISILLNKDQGKSEQAHKVMRALRELIELCGDDPDREGLQETPERVVKAFLEYTEGYREDPKEHLMKQFDVKHRELVLVKDIEFYSTCEHHFAPFFGVAHVGYIPDKKITGLSKIARLVEGYAKRFQVQENLTSQIADAMEEILEPQGTMVVIEAKHMCMCGRGIQKKDAVTTTKAVRGIFTEQADARMEFLTLLNR</sequence>
<evidence type="ECO:0000313" key="7">
    <source>
        <dbReference type="EMBL" id="MFC4389161.1"/>
    </source>
</evidence>
<comment type="pathway">
    <text evidence="2 5">Cofactor biosynthesis; 7,8-dihydroneopterin triphosphate biosynthesis; 7,8-dihydroneopterin triphosphate from GTP: step 1/1.</text>
</comment>
<accession>A0ABV8VZQ7</accession>
<dbReference type="NCBIfam" id="NF006826">
    <property type="entry name" value="PRK09347.1-3"/>
    <property type="match status" value="1"/>
</dbReference>
<evidence type="ECO:0000256" key="3">
    <source>
        <dbReference type="ARBA" id="ARBA00022563"/>
    </source>
</evidence>